<keyword evidence="2" id="KW-1185">Reference proteome</keyword>
<reference evidence="1" key="2">
    <citation type="journal article" date="2020" name="Nat. Commun.">
        <title>Large-scale genome sequencing of mycorrhizal fungi provides insights into the early evolution of symbiotic traits.</title>
        <authorList>
            <person name="Miyauchi S."/>
            <person name="Kiss E."/>
            <person name="Kuo A."/>
            <person name="Drula E."/>
            <person name="Kohler A."/>
            <person name="Sanchez-Garcia M."/>
            <person name="Morin E."/>
            <person name="Andreopoulos B."/>
            <person name="Barry K.W."/>
            <person name="Bonito G."/>
            <person name="Buee M."/>
            <person name="Carver A."/>
            <person name="Chen C."/>
            <person name="Cichocki N."/>
            <person name="Clum A."/>
            <person name="Culley D."/>
            <person name="Crous P.W."/>
            <person name="Fauchery L."/>
            <person name="Girlanda M."/>
            <person name="Hayes R.D."/>
            <person name="Keri Z."/>
            <person name="LaButti K."/>
            <person name="Lipzen A."/>
            <person name="Lombard V."/>
            <person name="Magnuson J."/>
            <person name="Maillard F."/>
            <person name="Murat C."/>
            <person name="Nolan M."/>
            <person name="Ohm R.A."/>
            <person name="Pangilinan J."/>
            <person name="Pereira M.F."/>
            <person name="Perotto S."/>
            <person name="Peter M."/>
            <person name="Pfister S."/>
            <person name="Riley R."/>
            <person name="Sitrit Y."/>
            <person name="Stielow J.B."/>
            <person name="Szollosi G."/>
            <person name="Zifcakova L."/>
            <person name="Stursova M."/>
            <person name="Spatafora J.W."/>
            <person name="Tedersoo L."/>
            <person name="Vaario L.M."/>
            <person name="Yamada A."/>
            <person name="Yan M."/>
            <person name="Wang P."/>
            <person name="Xu J."/>
            <person name="Bruns T."/>
            <person name="Baldrian P."/>
            <person name="Vilgalys R."/>
            <person name="Dunand C."/>
            <person name="Henrissat B."/>
            <person name="Grigoriev I.V."/>
            <person name="Hibbett D."/>
            <person name="Nagy L.G."/>
            <person name="Martin F.M."/>
        </authorList>
    </citation>
    <scope>NUCLEOTIDE SEQUENCE</scope>
    <source>
        <strain evidence="1">Prilba</strain>
    </source>
</reference>
<evidence type="ECO:0000313" key="1">
    <source>
        <dbReference type="EMBL" id="KAF8473056.1"/>
    </source>
</evidence>
<dbReference type="OrthoDB" id="544685at2759"/>
<dbReference type="AlphaFoldDB" id="A0A9P5JZ59"/>
<comment type="caution">
    <text evidence="1">The sequence shown here is derived from an EMBL/GenBank/DDBJ whole genome shotgun (WGS) entry which is preliminary data.</text>
</comment>
<organism evidence="1 2">
    <name type="scientific">Russula ochroleuca</name>
    <dbReference type="NCBI Taxonomy" id="152965"/>
    <lineage>
        <taxon>Eukaryota</taxon>
        <taxon>Fungi</taxon>
        <taxon>Dikarya</taxon>
        <taxon>Basidiomycota</taxon>
        <taxon>Agaricomycotina</taxon>
        <taxon>Agaricomycetes</taxon>
        <taxon>Russulales</taxon>
        <taxon>Russulaceae</taxon>
        <taxon>Russula</taxon>
    </lineage>
</organism>
<dbReference type="EMBL" id="WHVB01000019">
    <property type="protein sequence ID" value="KAF8473056.1"/>
    <property type="molecule type" value="Genomic_DNA"/>
</dbReference>
<reference evidence="1" key="1">
    <citation type="submission" date="2019-10" db="EMBL/GenBank/DDBJ databases">
        <authorList>
            <consortium name="DOE Joint Genome Institute"/>
            <person name="Kuo A."/>
            <person name="Miyauchi S."/>
            <person name="Kiss E."/>
            <person name="Drula E."/>
            <person name="Kohler A."/>
            <person name="Sanchez-Garcia M."/>
            <person name="Andreopoulos B."/>
            <person name="Barry K.W."/>
            <person name="Bonito G."/>
            <person name="Buee M."/>
            <person name="Carver A."/>
            <person name="Chen C."/>
            <person name="Cichocki N."/>
            <person name="Clum A."/>
            <person name="Culley D."/>
            <person name="Crous P.W."/>
            <person name="Fauchery L."/>
            <person name="Girlanda M."/>
            <person name="Hayes R."/>
            <person name="Keri Z."/>
            <person name="LaButti K."/>
            <person name="Lipzen A."/>
            <person name="Lombard V."/>
            <person name="Magnuson J."/>
            <person name="Maillard F."/>
            <person name="Morin E."/>
            <person name="Murat C."/>
            <person name="Nolan M."/>
            <person name="Ohm R."/>
            <person name="Pangilinan J."/>
            <person name="Pereira M."/>
            <person name="Perotto S."/>
            <person name="Peter M."/>
            <person name="Riley R."/>
            <person name="Sitrit Y."/>
            <person name="Stielow B."/>
            <person name="Szollosi G."/>
            <person name="Zifcakova L."/>
            <person name="Stursova M."/>
            <person name="Spatafora J.W."/>
            <person name="Tedersoo L."/>
            <person name="Vaario L.-M."/>
            <person name="Yamada A."/>
            <person name="Yan M."/>
            <person name="Wang P."/>
            <person name="Xu J."/>
            <person name="Bruns T."/>
            <person name="Baldrian P."/>
            <person name="Vilgalys R."/>
            <person name="Henrissat B."/>
            <person name="Grigoriev I.V."/>
            <person name="Hibbett D."/>
            <person name="Nagy L.G."/>
            <person name="Martin F.M."/>
        </authorList>
    </citation>
    <scope>NUCLEOTIDE SEQUENCE</scope>
    <source>
        <strain evidence="1">Prilba</strain>
    </source>
</reference>
<protein>
    <recommendedName>
        <fullName evidence="3">Mediator of RNA polymerase II transcription subunit 1</fullName>
    </recommendedName>
</protein>
<name>A0A9P5JZ59_9AGAM</name>
<proteinExistence type="predicted"/>
<sequence>MTENPSDVPPTVLSTLQATAIPDDIAPSSLHPFSSSGEETIAFLHSLLDTTERVAHSVTLHSATVLNDSKTVSLLRQQSAGQHTLHLSRTQVTRTITAAQERRRADMGYDGPSDYSSTLARISTWSSAAGMQTFPGTAPDTLLLGGEVLVLDVALVPEPTVHASYAGSAAEGRQCQAMDAFFSRLVSGVSKGGDGRRLRNALEYLMRLDKLAMREGNAGPRWFGEVEALAKELAKFTQKEVALLAQFRGQPSVPLDVLLLRGHALALPYLHSPALCFLVYLSPRAYLSLQRSAPVTATPLLPSFDISSSYLYDCLNADLPLSGVTRAALTLVPLPETSSTSADPMLSSQPSFPLAPTALGFSHNFPLPTGSDVGKYGWVLTFGKGVVMSQSRMLKIASVVQPHHQLSYTGAGPSLSFVTGGWVDMLLNPGGSLIAERYTATYVSPTMMHPPLRLTLTTPEEPGLLLERVQVYNMQEVWAVLEIVRDQCWLNETLSGISWLPEAIAGPPVTEEPDTGATEEELRALLSGTYTPRSIPVNVYVLAPAGIGLTFPERPPMPGMVMISVSLNGAAGATVKVQGAMGADVQMSTLEESVRRGGALALPGRVWAASQAAL</sequence>
<dbReference type="Proteomes" id="UP000759537">
    <property type="component" value="Unassembled WGS sequence"/>
</dbReference>
<evidence type="ECO:0000313" key="2">
    <source>
        <dbReference type="Proteomes" id="UP000759537"/>
    </source>
</evidence>
<gene>
    <name evidence="1" type="ORF">DFH94DRAFT_765611</name>
</gene>
<evidence type="ECO:0008006" key="3">
    <source>
        <dbReference type="Google" id="ProtNLM"/>
    </source>
</evidence>
<accession>A0A9P5JZ59</accession>